<evidence type="ECO:0000313" key="1">
    <source>
        <dbReference type="EMBL" id="GAL19203.1"/>
    </source>
</evidence>
<dbReference type="STRING" id="990268.JCM19235_2626"/>
<dbReference type="EMBL" id="BBMR01000003">
    <property type="protein sequence ID" value="GAL19203.1"/>
    <property type="molecule type" value="Genomic_DNA"/>
</dbReference>
<protein>
    <submittedName>
        <fullName evidence="1">Uncharacterized protein</fullName>
    </submittedName>
</protein>
<accession>A0A090RXA0</accession>
<dbReference type="Proteomes" id="UP000029228">
    <property type="component" value="Unassembled WGS sequence"/>
</dbReference>
<dbReference type="AlphaFoldDB" id="A0A090RXA0"/>
<comment type="caution">
    <text evidence="1">The sequence shown here is derived from an EMBL/GenBank/DDBJ whole genome shotgun (WGS) entry which is preliminary data.</text>
</comment>
<keyword evidence="2" id="KW-1185">Reference proteome</keyword>
<sequence length="124" mass="14086">MKVEKLKNILNSLPVDSDIHVVTGEKWLPERLVNTELDNELLFLEFDNAPDEASSDEEARGFVEHEVELLRRRLEEIVQQSSNTSQLLDALTGFFVIGHEASSSDFIELLEQMENEEAVLDKSA</sequence>
<reference evidence="1 2" key="1">
    <citation type="submission" date="2014-09" db="EMBL/GenBank/DDBJ databases">
        <title>Vibrio maritimus JCM 19235. (C45) whole genome shotgun sequence.</title>
        <authorList>
            <person name="Sawabe T."/>
            <person name="Meirelles P."/>
            <person name="Nakanishi M."/>
            <person name="Sayaka M."/>
            <person name="Hattori M."/>
            <person name="Ohkuma M."/>
        </authorList>
    </citation>
    <scope>NUCLEOTIDE SEQUENCE [LARGE SCALE GENOMIC DNA]</scope>
    <source>
        <strain evidence="2">JCM19235</strain>
    </source>
</reference>
<name>A0A090RXA0_9VIBR</name>
<organism evidence="1 2">
    <name type="scientific">Vibrio maritimus</name>
    <dbReference type="NCBI Taxonomy" id="990268"/>
    <lineage>
        <taxon>Bacteria</taxon>
        <taxon>Pseudomonadati</taxon>
        <taxon>Pseudomonadota</taxon>
        <taxon>Gammaproteobacteria</taxon>
        <taxon>Vibrionales</taxon>
        <taxon>Vibrionaceae</taxon>
        <taxon>Vibrio</taxon>
    </lineage>
</organism>
<dbReference type="RefSeq" id="WP_042472916.1">
    <property type="nucleotide sequence ID" value="NZ_JBHOHJ010000013.1"/>
</dbReference>
<evidence type="ECO:0000313" key="2">
    <source>
        <dbReference type="Proteomes" id="UP000029228"/>
    </source>
</evidence>
<gene>
    <name evidence="1" type="ORF">JCM19235_2626</name>
</gene>
<dbReference type="OrthoDB" id="5877595at2"/>
<proteinExistence type="predicted"/>